<keyword evidence="5 7" id="KW-0472">Membrane</keyword>
<evidence type="ECO:0000256" key="7">
    <source>
        <dbReference type="SAM" id="Phobius"/>
    </source>
</evidence>
<protein>
    <recommendedName>
        <fullName evidence="8">Cardiolipin synthase N-terminal domain-containing protein</fullName>
    </recommendedName>
</protein>
<dbReference type="GO" id="GO:0005886">
    <property type="term" value="C:plasma membrane"/>
    <property type="evidence" value="ECO:0007669"/>
    <property type="project" value="UniProtKB-SubCell"/>
</dbReference>
<keyword evidence="4 7" id="KW-1133">Transmembrane helix</keyword>
<reference evidence="9 10" key="1">
    <citation type="submission" date="2018-11" db="EMBL/GenBank/DDBJ databases">
        <title>Cryobacterium sp. nov., isolated from rhizosphere soil of lettuce.</title>
        <authorList>
            <person name="Wang Y."/>
        </authorList>
    </citation>
    <scope>NUCLEOTIDE SEQUENCE [LARGE SCALE GENOMIC DNA]</scope>
    <source>
        <strain evidence="9 10">NEAU-85</strain>
    </source>
</reference>
<feature type="region of interest" description="Disordered" evidence="6">
    <location>
        <begin position="97"/>
        <end position="140"/>
    </location>
</feature>
<name>A0A3M8LBM5_9MICO</name>
<evidence type="ECO:0000256" key="2">
    <source>
        <dbReference type="ARBA" id="ARBA00022475"/>
    </source>
</evidence>
<evidence type="ECO:0000256" key="5">
    <source>
        <dbReference type="ARBA" id="ARBA00023136"/>
    </source>
</evidence>
<keyword evidence="10" id="KW-1185">Reference proteome</keyword>
<dbReference type="OrthoDB" id="3298527at2"/>
<proteinExistence type="predicted"/>
<feature type="transmembrane region" description="Helical" evidence="7">
    <location>
        <begin position="39"/>
        <end position="58"/>
    </location>
</feature>
<dbReference type="Proteomes" id="UP000279859">
    <property type="component" value="Unassembled WGS sequence"/>
</dbReference>
<feature type="compositionally biased region" description="Basic and acidic residues" evidence="6">
    <location>
        <begin position="125"/>
        <end position="140"/>
    </location>
</feature>
<evidence type="ECO:0000313" key="9">
    <source>
        <dbReference type="EMBL" id="RNE62104.1"/>
    </source>
</evidence>
<evidence type="ECO:0000259" key="8">
    <source>
        <dbReference type="Pfam" id="PF13396"/>
    </source>
</evidence>
<evidence type="ECO:0000256" key="4">
    <source>
        <dbReference type="ARBA" id="ARBA00022989"/>
    </source>
</evidence>
<evidence type="ECO:0000256" key="3">
    <source>
        <dbReference type="ARBA" id="ARBA00022692"/>
    </source>
</evidence>
<comment type="subcellular location">
    <subcellularLocation>
        <location evidence="1">Cell membrane</location>
        <topology evidence="1">Multi-pass membrane protein</topology>
    </subcellularLocation>
</comment>
<comment type="caution">
    <text evidence="9">The sequence shown here is derived from an EMBL/GenBank/DDBJ whole genome shotgun (WGS) entry which is preliminary data.</text>
</comment>
<dbReference type="RefSeq" id="WP_123046024.1">
    <property type="nucleotide sequence ID" value="NZ_RDSR01000014.1"/>
</dbReference>
<evidence type="ECO:0000313" key="10">
    <source>
        <dbReference type="Proteomes" id="UP000279859"/>
    </source>
</evidence>
<evidence type="ECO:0000256" key="1">
    <source>
        <dbReference type="ARBA" id="ARBA00004651"/>
    </source>
</evidence>
<dbReference type="Pfam" id="PF13396">
    <property type="entry name" value="PLDc_N"/>
    <property type="match status" value="1"/>
</dbReference>
<dbReference type="InterPro" id="IPR027379">
    <property type="entry name" value="CLS_N"/>
</dbReference>
<keyword evidence="3 7" id="KW-0812">Transmembrane</keyword>
<evidence type="ECO:0000256" key="6">
    <source>
        <dbReference type="SAM" id="MobiDB-lite"/>
    </source>
</evidence>
<dbReference type="AlphaFoldDB" id="A0A3M8LBM5"/>
<sequence length="140" mass="15561">MARVWFLLALVVIVLTVYTLVECALIDRNRIRALPRWAWLIVIIVVPVIGPAMWVLLGRGGRRDSGARPARSSAPDDDPEFLRRLEREKTQQERIRKLERELADLDEPGPTDGTGTAGTTGAPPKKTEPGDGDVPDRRDA</sequence>
<keyword evidence="2" id="KW-1003">Cell membrane</keyword>
<feature type="compositionally biased region" description="Low complexity" evidence="6">
    <location>
        <begin position="110"/>
        <end position="124"/>
    </location>
</feature>
<feature type="domain" description="Cardiolipin synthase N-terminal" evidence="8">
    <location>
        <begin position="14"/>
        <end position="59"/>
    </location>
</feature>
<accession>A0A3M8LBM5</accession>
<feature type="region of interest" description="Disordered" evidence="6">
    <location>
        <begin position="61"/>
        <end position="83"/>
    </location>
</feature>
<organism evidence="9 10">
    <name type="scientific">Cryobacterium tepidiphilum</name>
    <dbReference type="NCBI Taxonomy" id="2486026"/>
    <lineage>
        <taxon>Bacteria</taxon>
        <taxon>Bacillati</taxon>
        <taxon>Actinomycetota</taxon>
        <taxon>Actinomycetes</taxon>
        <taxon>Micrococcales</taxon>
        <taxon>Microbacteriaceae</taxon>
        <taxon>Cryobacterium</taxon>
    </lineage>
</organism>
<gene>
    <name evidence="9" type="ORF">EEJ31_09280</name>
</gene>
<dbReference type="EMBL" id="RDSR01000014">
    <property type="protein sequence ID" value="RNE62104.1"/>
    <property type="molecule type" value="Genomic_DNA"/>
</dbReference>